<accession>A0A505DJL1</accession>
<gene>
    <name evidence="2" type="ORF">FGD71_034455</name>
</gene>
<evidence type="ECO:0000313" key="3">
    <source>
        <dbReference type="Proteomes" id="UP000317378"/>
    </source>
</evidence>
<keyword evidence="1" id="KW-0732">Signal</keyword>
<proteinExistence type="predicted"/>
<evidence type="ECO:0000256" key="1">
    <source>
        <dbReference type="SAM" id="SignalP"/>
    </source>
</evidence>
<evidence type="ECO:0008006" key="4">
    <source>
        <dbReference type="Google" id="ProtNLM"/>
    </source>
</evidence>
<sequence length="120" mass="12636">MRLFRITLAPVLGAAGLAVAGLLTAPAHAAGPATSLAAAPADLPTYICRRDLPRPPVYPPIIFGSDCQAGNGAPTEGVVSERVRIIVPWERPWICEHATAIPEDEDGGARVIGHDCFPEF</sequence>
<feature type="signal peptide" evidence="1">
    <location>
        <begin position="1"/>
        <end position="29"/>
    </location>
</feature>
<reference evidence="2 3" key="1">
    <citation type="submission" date="2019-06" db="EMBL/GenBank/DDBJ databases">
        <title>Streptomyces sporangiiformans sp. nov., a novel actinomycete isolated from soil in Mount Song.</title>
        <authorList>
            <person name="Han L."/>
        </authorList>
    </citation>
    <scope>NUCLEOTIDE SEQUENCE [LARGE SCALE GENOMIC DNA]</scope>
    <source>
        <strain evidence="2 3">NEAU-SSA 1</strain>
    </source>
</reference>
<feature type="chain" id="PRO_5021440085" description="Secreted protein" evidence="1">
    <location>
        <begin position="30"/>
        <end position="120"/>
    </location>
</feature>
<name>A0A505DJL1_9ACTN</name>
<protein>
    <recommendedName>
        <fullName evidence="4">Secreted protein</fullName>
    </recommendedName>
</protein>
<dbReference type="EMBL" id="VCHX02000183">
    <property type="protein sequence ID" value="TPQ17771.1"/>
    <property type="molecule type" value="Genomic_DNA"/>
</dbReference>
<evidence type="ECO:0000313" key="2">
    <source>
        <dbReference type="EMBL" id="TPQ17771.1"/>
    </source>
</evidence>
<keyword evidence="3" id="KW-1185">Reference proteome</keyword>
<dbReference type="RefSeq" id="WP_119104507.1">
    <property type="nucleotide sequence ID" value="NZ_QXMJ01000183.1"/>
</dbReference>
<dbReference type="Proteomes" id="UP000317378">
    <property type="component" value="Unassembled WGS sequence"/>
</dbReference>
<organism evidence="2 3">
    <name type="scientific">Streptomyces sporangiiformans</name>
    <dbReference type="NCBI Taxonomy" id="2315329"/>
    <lineage>
        <taxon>Bacteria</taxon>
        <taxon>Bacillati</taxon>
        <taxon>Actinomycetota</taxon>
        <taxon>Actinomycetes</taxon>
        <taxon>Kitasatosporales</taxon>
        <taxon>Streptomycetaceae</taxon>
        <taxon>Streptomyces</taxon>
    </lineage>
</organism>
<comment type="caution">
    <text evidence="2">The sequence shown here is derived from an EMBL/GenBank/DDBJ whole genome shotgun (WGS) entry which is preliminary data.</text>
</comment>
<dbReference type="AlphaFoldDB" id="A0A505DJL1"/>